<dbReference type="InterPro" id="IPR012340">
    <property type="entry name" value="NA-bd_OB-fold"/>
</dbReference>
<dbReference type="CDD" id="cd22525">
    <property type="entry name" value="KH-I_Rrp4_eukar"/>
    <property type="match status" value="1"/>
</dbReference>
<evidence type="ECO:0000256" key="6">
    <source>
        <dbReference type="ARBA" id="ARBA00023242"/>
    </source>
</evidence>
<dbReference type="GO" id="GO:0071034">
    <property type="term" value="P:CUT catabolic process"/>
    <property type="evidence" value="ECO:0007669"/>
    <property type="project" value="TreeGrafter"/>
</dbReference>
<proteinExistence type="inferred from homology"/>
<accession>A0A813UY96</accession>
<dbReference type="GO" id="GO:0071051">
    <property type="term" value="P:poly(A)-dependent snoRNA 3'-end processing"/>
    <property type="evidence" value="ECO:0007669"/>
    <property type="project" value="TreeGrafter"/>
</dbReference>
<dbReference type="AlphaFoldDB" id="A0A813UY96"/>
<dbReference type="GO" id="GO:0071038">
    <property type="term" value="P:TRAMP-dependent tRNA surveillance pathway"/>
    <property type="evidence" value="ECO:0007669"/>
    <property type="project" value="TreeGrafter"/>
</dbReference>
<dbReference type="InterPro" id="IPR003029">
    <property type="entry name" value="S1_domain"/>
</dbReference>
<dbReference type="SUPFAM" id="SSF110324">
    <property type="entry name" value="Ribosomal L27 protein-like"/>
    <property type="match status" value="1"/>
</dbReference>
<evidence type="ECO:0000256" key="7">
    <source>
        <dbReference type="SAM" id="MobiDB-lite"/>
    </source>
</evidence>
<dbReference type="SUPFAM" id="SSF50249">
    <property type="entry name" value="Nucleic acid-binding proteins"/>
    <property type="match status" value="1"/>
</dbReference>
<dbReference type="PANTHER" id="PTHR21321">
    <property type="entry name" value="PNAS-3 RELATED"/>
    <property type="match status" value="1"/>
</dbReference>
<dbReference type="InterPro" id="IPR048565">
    <property type="entry name" value="S1_RRP4"/>
</dbReference>
<dbReference type="GO" id="GO:0000467">
    <property type="term" value="P:exonucleolytic trimming to generate mature 3'-end of 5.8S rRNA from tricistronic rRNA transcript (SSU-rRNA, 5.8S rRNA, LSU-rRNA)"/>
    <property type="evidence" value="ECO:0007669"/>
    <property type="project" value="TreeGrafter"/>
</dbReference>
<dbReference type="GO" id="GO:0003723">
    <property type="term" value="F:RNA binding"/>
    <property type="evidence" value="ECO:0007669"/>
    <property type="project" value="UniProtKB-KW"/>
</dbReference>
<evidence type="ECO:0000313" key="12">
    <source>
        <dbReference type="EMBL" id="CAF1014581.1"/>
    </source>
</evidence>
<evidence type="ECO:0000313" key="9">
    <source>
        <dbReference type="EMBL" id="CAF0766479.1"/>
    </source>
</evidence>
<dbReference type="EMBL" id="CAJNOI010000028">
    <property type="protein sequence ID" value="CAF0869143.1"/>
    <property type="molecule type" value="Genomic_DNA"/>
</dbReference>
<dbReference type="Pfam" id="PF15985">
    <property type="entry name" value="KH_6"/>
    <property type="match status" value="1"/>
</dbReference>
<sequence>MTTSTIDPSIQQQLVVPGTILTHDTSNFMRGHGTYLDSTKSHLKASVAGVVNKVDRLLCVEPVENTRYSGDVGHVVIGRVLKVDQTRWVVDIQSRLDAYLPLASVNLPGGENRRRMEDDERNMRQYLKEGDLFTAEVQQIYQDGTLALQTRNLRYGKLGEGILIHVRSSLVKHTKSHFHSLPCGASVIRGCNGAIWICPPSSTSSSDNNIVDTGGYVKNIESVSLDVRKTIVRLSNCIQILNRLGLPIYDTSIMQIYDISLVFEVDELIQPKVIQTLSKQLQQKDITNGSVGGIDGNGIDPYSHDMREE</sequence>
<dbReference type="GO" id="GO:0034475">
    <property type="term" value="P:U4 snRNA 3'-end processing"/>
    <property type="evidence" value="ECO:0007669"/>
    <property type="project" value="TreeGrafter"/>
</dbReference>
<keyword evidence="6" id="KW-0539">Nucleus</keyword>
<reference evidence="10" key="1">
    <citation type="submission" date="2021-02" db="EMBL/GenBank/DDBJ databases">
        <authorList>
            <person name="Nowell W R."/>
        </authorList>
    </citation>
    <scope>NUCLEOTIDE SEQUENCE</scope>
</reference>
<dbReference type="Gene3D" id="2.40.50.100">
    <property type="match status" value="1"/>
</dbReference>
<dbReference type="GO" id="GO:0000177">
    <property type="term" value="C:cytoplasmic exosome (RNase complex)"/>
    <property type="evidence" value="ECO:0007669"/>
    <property type="project" value="TreeGrafter"/>
</dbReference>
<dbReference type="EMBL" id="CAJNOM010000023">
    <property type="protein sequence ID" value="CAF0829047.1"/>
    <property type="molecule type" value="Genomic_DNA"/>
</dbReference>
<keyword evidence="5" id="KW-0694">RNA-binding</keyword>
<keyword evidence="4" id="KW-0271">Exosome</keyword>
<dbReference type="PROSITE" id="PS50126">
    <property type="entry name" value="S1"/>
    <property type="match status" value="1"/>
</dbReference>
<protein>
    <recommendedName>
        <fullName evidence="8">S1 motif domain-containing protein</fullName>
    </recommendedName>
</protein>
<comment type="similarity">
    <text evidence="2">Belongs to the RRP4 family.</text>
</comment>
<evidence type="ECO:0000313" key="11">
    <source>
        <dbReference type="EMBL" id="CAF0869143.1"/>
    </source>
</evidence>
<evidence type="ECO:0000313" key="13">
    <source>
        <dbReference type="Proteomes" id="UP000663832"/>
    </source>
</evidence>
<dbReference type="SUPFAM" id="SSF54791">
    <property type="entry name" value="Eukaryotic type KH-domain (KH-domain type I)"/>
    <property type="match status" value="1"/>
</dbReference>
<dbReference type="InterPro" id="IPR025721">
    <property type="entry name" value="Exosome_cplx_N_dom"/>
</dbReference>
<dbReference type="EMBL" id="CAJNOG010000018">
    <property type="protein sequence ID" value="CAF0766479.1"/>
    <property type="molecule type" value="Genomic_DNA"/>
</dbReference>
<organism evidence="10 13">
    <name type="scientific">Adineta steineri</name>
    <dbReference type="NCBI Taxonomy" id="433720"/>
    <lineage>
        <taxon>Eukaryota</taxon>
        <taxon>Metazoa</taxon>
        <taxon>Spiralia</taxon>
        <taxon>Gnathifera</taxon>
        <taxon>Rotifera</taxon>
        <taxon>Eurotatoria</taxon>
        <taxon>Bdelloidea</taxon>
        <taxon>Adinetida</taxon>
        <taxon>Adinetidae</taxon>
        <taxon>Adineta</taxon>
    </lineage>
</organism>
<dbReference type="GO" id="GO:0071035">
    <property type="term" value="P:nuclear polyadenylation-dependent rRNA catabolic process"/>
    <property type="evidence" value="ECO:0007669"/>
    <property type="project" value="TreeGrafter"/>
</dbReference>
<dbReference type="InterPro" id="IPR036612">
    <property type="entry name" value="KH_dom_type_1_sf"/>
</dbReference>
<dbReference type="Proteomes" id="UP000663877">
    <property type="component" value="Unassembled WGS sequence"/>
</dbReference>
<keyword evidence="13" id="KW-1185">Reference proteome</keyword>
<dbReference type="Pfam" id="PF14382">
    <property type="entry name" value="ECR1_N"/>
    <property type="match status" value="1"/>
</dbReference>
<dbReference type="Proteomes" id="UP000663845">
    <property type="component" value="Unassembled WGS sequence"/>
</dbReference>
<dbReference type="Proteomes" id="UP000663832">
    <property type="component" value="Unassembled WGS sequence"/>
</dbReference>
<feature type="region of interest" description="Disordered" evidence="7">
    <location>
        <begin position="288"/>
        <end position="309"/>
    </location>
</feature>
<comment type="caution">
    <text evidence="10">The sequence shown here is derived from an EMBL/GenBank/DDBJ whole genome shotgun (WGS) entry which is preliminary data.</text>
</comment>
<feature type="domain" description="S1 motif" evidence="8">
    <location>
        <begin position="73"/>
        <end position="151"/>
    </location>
</feature>
<dbReference type="CDD" id="cd05789">
    <property type="entry name" value="S1_Rrp4"/>
    <property type="match status" value="1"/>
</dbReference>
<dbReference type="GO" id="GO:0000176">
    <property type="term" value="C:nuclear exosome (RNase complex)"/>
    <property type="evidence" value="ECO:0007669"/>
    <property type="project" value="TreeGrafter"/>
</dbReference>
<dbReference type="PANTHER" id="PTHR21321:SF4">
    <property type="entry name" value="EXOSOME COMPLEX COMPONENT RRP4"/>
    <property type="match status" value="1"/>
</dbReference>
<evidence type="ECO:0000256" key="3">
    <source>
        <dbReference type="ARBA" id="ARBA00022552"/>
    </source>
</evidence>
<dbReference type="Gene3D" id="2.40.50.140">
    <property type="entry name" value="Nucleic acid-binding proteins"/>
    <property type="match status" value="1"/>
</dbReference>
<dbReference type="FunFam" id="2.40.50.140:FF:000038">
    <property type="entry name" value="Exosome complex component RRP4"/>
    <property type="match status" value="1"/>
</dbReference>
<comment type="subcellular location">
    <subcellularLocation>
        <location evidence="1">Nucleus</location>
    </subcellularLocation>
</comment>
<dbReference type="EMBL" id="CAJNOM010000086">
    <property type="protein sequence ID" value="CAF1014581.1"/>
    <property type="molecule type" value="Genomic_DNA"/>
</dbReference>
<gene>
    <name evidence="11" type="ORF">BJG266_LOCUS8799</name>
    <name evidence="9" type="ORF">JYZ213_LOCUS3365</name>
    <name evidence="12" type="ORF">QVE165_LOCUS15653</name>
    <name evidence="10" type="ORF">QVE165_LOCUS5680</name>
</gene>
<dbReference type="OrthoDB" id="1650at2759"/>
<evidence type="ECO:0000313" key="10">
    <source>
        <dbReference type="EMBL" id="CAF0829047.1"/>
    </source>
</evidence>
<evidence type="ECO:0000259" key="8">
    <source>
        <dbReference type="PROSITE" id="PS50126"/>
    </source>
</evidence>
<evidence type="ECO:0000256" key="4">
    <source>
        <dbReference type="ARBA" id="ARBA00022835"/>
    </source>
</evidence>
<evidence type="ECO:0000256" key="1">
    <source>
        <dbReference type="ARBA" id="ARBA00004123"/>
    </source>
</evidence>
<dbReference type="InterPro" id="IPR026699">
    <property type="entry name" value="Exosome_RNA_bind1/RRP40/RRP4"/>
</dbReference>
<keyword evidence="3" id="KW-0698">rRNA processing</keyword>
<dbReference type="Pfam" id="PF21266">
    <property type="entry name" value="S1_RRP4"/>
    <property type="match status" value="1"/>
</dbReference>
<evidence type="ECO:0000256" key="5">
    <source>
        <dbReference type="ARBA" id="ARBA00022884"/>
    </source>
</evidence>
<dbReference type="InterPro" id="IPR004088">
    <property type="entry name" value="KH_dom_type_1"/>
</dbReference>
<evidence type="ECO:0000256" key="2">
    <source>
        <dbReference type="ARBA" id="ARBA00009155"/>
    </source>
</evidence>
<name>A0A813UY96_9BILA</name>